<dbReference type="EMBL" id="JAGIOF010000001">
    <property type="protein sequence ID" value="MBP2388015.1"/>
    <property type="molecule type" value="Genomic_DNA"/>
</dbReference>
<evidence type="ECO:0000259" key="5">
    <source>
        <dbReference type="PROSITE" id="PS51078"/>
    </source>
</evidence>
<dbReference type="Pfam" id="PF09339">
    <property type="entry name" value="HTH_IclR"/>
    <property type="match status" value="1"/>
</dbReference>
<comment type="caution">
    <text evidence="6">The sequence shown here is derived from an EMBL/GenBank/DDBJ whole genome shotgun (WGS) entry which is preliminary data.</text>
</comment>
<organism evidence="6 7">
    <name type="scientific">Paeniglutamicibacter kerguelensis</name>
    <dbReference type="NCBI Taxonomy" id="254788"/>
    <lineage>
        <taxon>Bacteria</taxon>
        <taxon>Bacillati</taxon>
        <taxon>Actinomycetota</taxon>
        <taxon>Actinomycetes</taxon>
        <taxon>Micrococcales</taxon>
        <taxon>Micrococcaceae</taxon>
        <taxon>Paeniglutamicibacter</taxon>
    </lineage>
</organism>
<dbReference type="GO" id="GO:0003677">
    <property type="term" value="F:DNA binding"/>
    <property type="evidence" value="ECO:0007669"/>
    <property type="project" value="UniProtKB-KW"/>
</dbReference>
<dbReference type="SUPFAM" id="SSF55781">
    <property type="entry name" value="GAF domain-like"/>
    <property type="match status" value="1"/>
</dbReference>
<keyword evidence="7" id="KW-1185">Reference proteome</keyword>
<evidence type="ECO:0000256" key="2">
    <source>
        <dbReference type="ARBA" id="ARBA00023125"/>
    </source>
</evidence>
<dbReference type="Gene3D" id="3.30.450.40">
    <property type="match status" value="1"/>
</dbReference>
<dbReference type="InterPro" id="IPR036388">
    <property type="entry name" value="WH-like_DNA-bd_sf"/>
</dbReference>
<proteinExistence type="predicted"/>
<reference evidence="6 7" key="1">
    <citation type="submission" date="2021-03" db="EMBL/GenBank/DDBJ databases">
        <title>Sequencing the genomes of 1000 actinobacteria strains.</title>
        <authorList>
            <person name="Klenk H.-P."/>
        </authorList>
    </citation>
    <scope>NUCLEOTIDE SEQUENCE [LARGE SCALE GENOMIC DNA]</scope>
    <source>
        <strain evidence="6 7">DSM 15797</strain>
    </source>
</reference>
<dbReference type="PANTHER" id="PTHR30136:SF24">
    <property type="entry name" value="HTH-TYPE TRANSCRIPTIONAL REPRESSOR ALLR"/>
    <property type="match status" value="1"/>
</dbReference>
<protein>
    <submittedName>
        <fullName evidence="6">DNA-binding IclR family transcriptional regulator</fullName>
    </submittedName>
</protein>
<evidence type="ECO:0000256" key="1">
    <source>
        <dbReference type="ARBA" id="ARBA00023015"/>
    </source>
</evidence>
<dbReference type="PROSITE" id="PS51078">
    <property type="entry name" value="ICLR_ED"/>
    <property type="match status" value="1"/>
</dbReference>
<dbReference type="InterPro" id="IPR029016">
    <property type="entry name" value="GAF-like_dom_sf"/>
</dbReference>
<accession>A0ABS4XHV7</accession>
<evidence type="ECO:0000313" key="6">
    <source>
        <dbReference type="EMBL" id="MBP2388015.1"/>
    </source>
</evidence>
<feature type="domain" description="IclR-ED" evidence="5">
    <location>
        <begin position="70"/>
        <end position="249"/>
    </location>
</feature>
<dbReference type="PANTHER" id="PTHR30136">
    <property type="entry name" value="HELIX-TURN-HELIX TRANSCRIPTIONAL REGULATOR, ICLR FAMILY"/>
    <property type="match status" value="1"/>
</dbReference>
<dbReference type="InterPro" id="IPR005471">
    <property type="entry name" value="Tscrpt_reg_IclR_N"/>
</dbReference>
<keyword evidence="3" id="KW-0804">Transcription</keyword>
<sequence length="291" mass="31210">MANSSAGRSSLSRAIQLLAAFDVDALFLTVSQLAARSGLSLTTTHRLLGELVETGLLERQPDKSYRLGVRLWELAAKTPGAVGLREIARPHLNAVHARVRQHTQLAVRDGHEVIFLDRVSFPQAVVNYTLIGGRLPLHASSSGLVLLAHAPTEFQEEMIDSDLFAYTPETVHMPSALRGLLQNVRRDGHAVGNGYIHADARGIAVPIRGVNQDVIAALSVVVPNDETAVAPVVTLLAAASRAISRDLLAAYTDDGEGTFRVLVRSSERSMAALPSIPKITPEPTGVHHKSS</sequence>
<gene>
    <name evidence="6" type="ORF">JOF47_003526</name>
</gene>
<dbReference type="RefSeq" id="WP_210000735.1">
    <property type="nucleotide sequence ID" value="NZ_BAAAJY010000001.1"/>
</dbReference>
<evidence type="ECO:0000256" key="3">
    <source>
        <dbReference type="ARBA" id="ARBA00023163"/>
    </source>
</evidence>
<dbReference type="SUPFAM" id="SSF46785">
    <property type="entry name" value="Winged helix' DNA-binding domain"/>
    <property type="match status" value="1"/>
</dbReference>
<feature type="domain" description="HTH iclR-type" evidence="4">
    <location>
        <begin position="8"/>
        <end position="69"/>
    </location>
</feature>
<evidence type="ECO:0000313" key="7">
    <source>
        <dbReference type="Proteomes" id="UP001296993"/>
    </source>
</evidence>
<dbReference type="InterPro" id="IPR014757">
    <property type="entry name" value="Tscrpt_reg_IclR_C"/>
</dbReference>
<dbReference type="InterPro" id="IPR036390">
    <property type="entry name" value="WH_DNA-bd_sf"/>
</dbReference>
<keyword evidence="2 6" id="KW-0238">DNA-binding</keyword>
<evidence type="ECO:0000259" key="4">
    <source>
        <dbReference type="PROSITE" id="PS51077"/>
    </source>
</evidence>
<dbReference type="SMART" id="SM00346">
    <property type="entry name" value="HTH_ICLR"/>
    <property type="match status" value="1"/>
</dbReference>
<name>A0ABS4XHV7_9MICC</name>
<dbReference type="PROSITE" id="PS51077">
    <property type="entry name" value="HTH_ICLR"/>
    <property type="match status" value="1"/>
</dbReference>
<keyword evidence="1" id="KW-0805">Transcription regulation</keyword>
<dbReference type="Pfam" id="PF01614">
    <property type="entry name" value="IclR_C"/>
    <property type="match status" value="1"/>
</dbReference>
<dbReference type="Proteomes" id="UP001296993">
    <property type="component" value="Unassembled WGS sequence"/>
</dbReference>
<dbReference type="Gene3D" id="1.10.10.10">
    <property type="entry name" value="Winged helix-like DNA-binding domain superfamily/Winged helix DNA-binding domain"/>
    <property type="match status" value="1"/>
</dbReference>
<dbReference type="InterPro" id="IPR050707">
    <property type="entry name" value="HTH_MetabolicPath_Reg"/>
</dbReference>